<dbReference type="RefSeq" id="WP_058145496.1">
    <property type="nucleotide sequence ID" value="NZ_CP027169.1"/>
</dbReference>
<evidence type="ECO:0000313" key="9">
    <source>
        <dbReference type="EMBL" id="AVK04290.1"/>
    </source>
</evidence>
<evidence type="ECO:0000313" key="10">
    <source>
        <dbReference type="Proteomes" id="UP000238390"/>
    </source>
</evidence>
<keyword evidence="4" id="KW-0479">Metal-binding</keyword>
<comment type="catalytic activity">
    <reaction evidence="7">
        <text>adenosine + phosphate = alpha-D-ribose 1-phosphate + adenine</text>
        <dbReference type="Rhea" id="RHEA:27642"/>
        <dbReference type="ChEBI" id="CHEBI:16335"/>
        <dbReference type="ChEBI" id="CHEBI:16708"/>
        <dbReference type="ChEBI" id="CHEBI:43474"/>
        <dbReference type="ChEBI" id="CHEBI:57720"/>
        <dbReference type="EC" id="2.4.2.1"/>
    </reaction>
    <physiologicalReaction direction="left-to-right" evidence="7">
        <dbReference type="Rhea" id="RHEA:27643"/>
    </physiologicalReaction>
</comment>
<dbReference type="PANTHER" id="PTHR30616">
    <property type="entry name" value="UNCHARACTERIZED PROTEIN YFIH"/>
    <property type="match status" value="1"/>
</dbReference>
<keyword evidence="3" id="KW-0808">Transferase</keyword>
<dbReference type="InterPro" id="IPR003730">
    <property type="entry name" value="Cu_polyphenol_OxRdtase"/>
</dbReference>
<accession>A0A2R3IQT2</accession>
<dbReference type="CDD" id="cd16833">
    <property type="entry name" value="YfiH"/>
    <property type="match status" value="1"/>
</dbReference>
<proteinExistence type="inferred from homology"/>
<dbReference type="AlphaFoldDB" id="A0A2R3IQT2"/>
<sequence>MSVQARILKSIDTIDHAFLPAGEALSERVFRCRQVHGAGIVEARSLEESGRHAADGVFSEGPLAVAVVTADCLPILMSSADGRLVAALHGGWQGLVAGIVGAAVARFNARGVASADLRVAIGPGIRACCYEVGSDFTEALQVRHGGLWINAQRPWSHSRPLPERAPRFDPPEPRQAGRGTWFDLAMFCRQLFRAAGVGPAQIEASTFCTYCSGDTFASHRRRQRLGEEKYQQYAWIGRKRDAG</sequence>
<evidence type="ECO:0000256" key="1">
    <source>
        <dbReference type="ARBA" id="ARBA00000553"/>
    </source>
</evidence>
<reference evidence="9 10" key="1">
    <citation type="submission" date="2018-02" db="EMBL/GenBank/DDBJ databases">
        <title>FDA/CDC Antimicrobial Resistant Isolate Bank Genome Sequencing.</title>
        <authorList>
            <person name="Benahmed F.H."/>
            <person name="Lutgring J.D."/>
            <person name="Yoo B."/>
            <person name="Machado M."/>
            <person name="Brown A."/>
            <person name="McAllister G."/>
            <person name="Perry A."/>
            <person name="Halpin A.L."/>
            <person name="Vavikolanu K."/>
            <person name="Ott S."/>
            <person name="Zhao X."/>
            <person name="Tallon L.J."/>
            <person name="Sadzewicz L."/>
            <person name="Aluvathingal J."/>
            <person name="Nadendla S."/>
            <person name="Voskania-kordi A."/>
            <person name="Simonyan V."/>
            <person name="Patel J."/>
            <person name="Shawar R.M."/>
        </authorList>
    </citation>
    <scope>NUCLEOTIDE SEQUENCE [LARGE SCALE GENOMIC DNA]</scope>
    <source>
        <strain evidence="9 10">AR_0356</strain>
    </source>
</reference>
<dbReference type="PANTHER" id="PTHR30616:SF3">
    <property type="entry name" value="PURINE NUCLEOSIDE PHOSPHORYLASE"/>
    <property type="match status" value="1"/>
</dbReference>
<protein>
    <submittedName>
        <fullName evidence="9">Multi-copper polyphenol oxidoreductase laccase family protein</fullName>
    </submittedName>
</protein>
<evidence type="ECO:0000256" key="4">
    <source>
        <dbReference type="ARBA" id="ARBA00022723"/>
    </source>
</evidence>
<dbReference type="Pfam" id="PF02578">
    <property type="entry name" value="Cu-oxidase_4"/>
    <property type="match status" value="1"/>
</dbReference>
<evidence type="ECO:0000256" key="3">
    <source>
        <dbReference type="ARBA" id="ARBA00022679"/>
    </source>
</evidence>
<dbReference type="InterPro" id="IPR038371">
    <property type="entry name" value="Cu_polyphenol_OxRdtase_sf"/>
</dbReference>
<dbReference type="GO" id="GO:0017061">
    <property type="term" value="F:S-methyl-5-thioadenosine phosphorylase activity"/>
    <property type="evidence" value="ECO:0007669"/>
    <property type="project" value="UniProtKB-EC"/>
</dbReference>
<keyword evidence="5" id="KW-0862">Zinc</keyword>
<dbReference type="Gene3D" id="3.60.140.10">
    <property type="entry name" value="CNF1/YfiH-like putative cysteine hydrolases"/>
    <property type="match status" value="1"/>
</dbReference>
<evidence type="ECO:0000256" key="2">
    <source>
        <dbReference type="ARBA" id="ARBA00007353"/>
    </source>
</evidence>
<evidence type="ECO:0000256" key="8">
    <source>
        <dbReference type="ARBA" id="ARBA00049893"/>
    </source>
</evidence>
<dbReference type="SUPFAM" id="SSF64438">
    <property type="entry name" value="CNF1/YfiH-like putative cysteine hydrolases"/>
    <property type="match status" value="1"/>
</dbReference>
<evidence type="ECO:0000256" key="5">
    <source>
        <dbReference type="ARBA" id="ARBA00022833"/>
    </source>
</evidence>
<evidence type="ECO:0000256" key="6">
    <source>
        <dbReference type="ARBA" id="ARBA00047989"/>
    </source>
</evidence>
<comment type="catalytic activity">
    <reaction evidence="1">
        <text>inosine + phosphate = alpha-D-ribose 1-phosphate + hypoxanthine</text>
        <dbReference type="Rhea" id="RHEA:27646"/>
        <dbReference type="ChEBI" id="CHEBI:17368"/>
        <dbReference type="ChEBI" id="CHEBI:17596"/>
        <dbReference type="ChEBI" id="CHEBI:43474"/>
        <dbReference type="ChEBI" id="CHEBI:57720"/>
        <dbReference type="EC" id="2.4.2.1"/>
    </reaction>
    <physiologicalReaction direction="left-to-right" evidence="1">
        <dbReference type="Rhea" id="RHEA:27647"/>
    </physiologicalReaction>
</comment>
<dbReference type="Proteomes" id="UP000238390">
    <property type="component" value="Chromosome"/>
</dbReference>
<evidence type="ECO:0000256" key="7">
    <source>
        <dbReference type="ARBA" id="ARBA00048968"/>
    </source>
</evidence>
<comment type="catalytic activity">
    <reaction evidence="6">
        <text>adenosine + H2O + H(+) = inosine + NH4(+)</text>
        <dbReference type="Rhea" id="RHEA:24408"/>
        <dbReference type="ChEBI" id="CHEBI:15377"/>
        <dbReference type="ChEBI" id="CHEBI:15378"/>
        <dbReference type="ChEBI" id="CHEBI:16335"/>
        <dbReference type="ChEBI" id="CHEBI:17596"/>
        <dbReference type="ChEBI" id="CHEBI:28938"/>
        <dbReference type="EC" id="3.5.4.4"/>
    </reaction>
    <physiologicalReaction direction="left-to-right" evidence="6">
        <dbReference type="Rhea" id="RHEA:24409"/>
    </physiologicalReaction>
</comment>
<comment type="catalytic activity">
    <reaction evidence="8">
        <text>S-methyl-5'-thioadenosine + phosphate = 5-(methylsulfanyl)-alpha-D-ribose 1-phosphate + adenine</text>
        <dbReference type="Rhea" id="RHEA:11852"/>
        <dbReference type="ChEBI" id="CHEBI:16708"/>
        <dbReference type="ChEBI" id="CHEBI:17509"/>
        <dbReference type="ChEBI" id="CHEBI:43474"/>
        <dbReference type="ChEBI" id="CHEBI:58533"/>
        <dbReference type="EC" id="2.4.2.28"/>
    </reaction>
    <physiologicalReaction direction="left-to-right" evidence="8">
        <dbReference type="Rhea" id="RHEA:11853"/>
    </physiologicalReaction>
</comment>
<dbReference type="EMBL" id="CP027169">
    <property type="protein sequence ID" value="AVK04290.1"/>
    <property type="molecule type" value="Genomic_DNA"/>
</dbReference>
<name>A0A2R3IQT2_9PSED</name>
<dbReference type="GO" id="GO:0005507">
    <property type="term" value="F:copper ion binding"/>
    <property type="evidence" value="ECO:0007669"/>
    <property type="project" value="TreeGrafter"/>
</dbReference>
<keyword evidence="10" id="KW-1185">Reference proteome</keyword>
<dbReference type="InterPro" id="IPR011324">
    <property type="entry name" value="Cytotoxic_necrot_fac-like_cat"/>
</dbReference>
<organism evidence="9 10">
    <name type="scientific">Pseudomonas paraeruginosa</name>
    <dbReference type="NCBI Taxonomy" id="2994495"/>
    <lineage>
        <taxon>Bacteria</taxon>
        <taxon>Pseudomonadati</taxon>
        <taxon>Pseudomonadota</taxon>
        <taxon>Gammaproteobacteria</taxon>
        <taxon>Pseudomonadales</taxon>
        <taxon>Pseudomonadaceae</taxon>
        <taxon>Pseudomonas</taxon>
    </lineage>
</organism>
<comment type="similarity">
    <text evidence="2">Belongs to the purine nucleoside phosphorylase YfiH/LACC1 family.</text>
</comment>
<gene>
    <name evidence="9" type="ORF">CSB93_5151</name>
</gene>